<feature type="transmembrane region" description="Helical" evidence="6">
    <location>
        <begin position="62"/>
        <end position="83"/>
    </location>
</feature>
<keyword evidence="4 6" id="KW-1133">Transmembrane helix</keyword>
<feature type="transmembrane region" description="Helical" evidence="6">
    <location>
        <begin position="273"/>
        <end position="294"/>
    </location>
</feature>
<evidence type="ECO:0000313" key="9">
    <source>
        <dbReference type="Proteomes" id="UP001244427"/>
    </source>
</evidence>
<comment type="subcellular location">
    <subcellularLocation>
        <location evidence="1">Cell membrane</location>
        <topology evidence="1">Multi-pass membrane protein</topology>
    </subcellularLocation>
</comment>
<proteinExistence type="predicted"/>
<name>A0AAW8EVY9_9MICO</name>
<reference evidence="8 9" key="1">
    <citation type="submission" date="2023-07" db="EMBL/GenBank/DDBJ databases">
        <title>Comparative genomics of wheat-associated soil bacteria to identify genetic determinants of phenazine resistance.</title>
        <authorList>
            <person name="Mouncey N."/>
        </authorList>
    </citation>
    <scope>NUCLEOTIDE SEQUENCE [LARGE SCALE GENOMIC DNA]</scope>
    <source>
        <strain evidence="8 9">W4I9-1</strain>
    </source>
</reference>
<feature type="transmembrane region" description="Helical" evidence="6">
    <location>
        <begin position="331"/>
        <end position="348"/>
    </location>
</feature>
<comment type="caution">
    <text evidence="8">The sequence shown here is derived from an EMBL/GenBank/DDBJ whole genome shotgun (WGS) entry which is preliminary data.</text>
</comment>
<evidence type="ECO:0000256" key="6">
    <source>
        <dbReference type="SAM" id="Phobius"/>
    </source>
</evidence>
<feature type="domain" description="Major facilitator superfamily (MFS) profile" evidence="7">
    <location>
        <begin position="26"/>
        <end position="424"/>
    </location>
</feature>
<sequence length="443" mass="47347">MNTATTAPADPTAASRSVKVKGRWRNLSTLVGVTVVESGEGGLTTTLFPAIAKTLGLGNTELGLLSTLGRLIGVPFGPFWVWYANRTTRRQAIFVSTLLSGALAAASGFADNFLLLLLLQTLQAGAVIGLTPITNAVIADSFDDKSRGRAVGMLYGISAVLSSVIGPLIGLLSLWESGWRWGFWGVGALLVLTGFLVLVFFKETEVGASDYGAEAAKIEYARPRLKDSIALMKIPTFSVMMGSRLLSGHLLIAVFGVQFLVTERGFDVATAAIVALPFGIGYFLGTVGGGFVVSALDRRGGPNARVVFLQTAQVLFAVVAFFATQFDVGSIAFYAAFWGLMGLTQGLNPGVNRPILMSVMSPELRAQGFVIYLTIFEVIGWAAFTFVAGVLADAFGLQAVFLWVLVLLMLVNAAFLSLLYRCYPRDRQRVDDLIESRLAAEAK</sequence>
<keyword evidence="9" id="KW-1185">Reference proteome</keyword>
<dbReference type="Pfam" id="PF07690">
    <property type="entry name" value="MFS_1"/>
    <property type="match status" value="1"/>
</dbReference>
<feature type="transmembrane region" description="Helical" evidence="6">
    <location>
        <begin position="150"/>
        <end position="175"/>
    </location>
</feature>
<evidence type="ECO:0000313" key="8">
    <source>
        <dbReference type="EMBL" id="MDQ0646366.1"/>
    </source>
</evidence>
<feature type="transmembrane region" description="Helical" evidence="6">
    <location>
        <begin position="306"/>
        <end position="325"/>
    </location>
</feature>
<dbReference type="GO" id="GO:0022857">
    <property type="term" value="F:transmembrane transporter activity"/>
    <property type="evidence" value="ECO:0007669"/>
    <property type="project" value="InterPro"/>
</dbReference>
<dbReference type="InterPro" id="IPR044770">
    <property type="entry name" value="MFS_spinster-like"/>
</dbReference>
<dbReference type="GO" id="GO:0005886">
    <property type="term" value="C:plasma membrane"/>
    <property type="evidence" value="ECO:0007669"/>
    <property type="project" value="UniProtKB-SubCell"/>
</dbReference>
<evidence type="ECO:0000256" key="3">
    <source>
        <dbReference type="ARBA" id="ARBA00022692"/>
    </source>
</evidence>
<dbReference type="Gene3D" id="1.20.1250.20">
    <property type="entry name" value="MFS general substrate transporter like domains"/>
    <property type="match status" value="1"/>
</dbReference>
<dbReference type="AlphaFoldDB" id="A0AAW8EVY9"/>
<feature type="transmembrane region" description="Helical" evidence="6">
    <location>
        <begin position="92"/>
        <end position="110"/>
    </location>
</feature>
<feature type="transmembrane region" description="Helical" evidence="6">
    <location>
        <begin position="181"/>
        <end position="201"/>
    </location>
</feature>
<feature type="transmembrane region" description="Helical" evidence="6">
    <location>
        <begin position="116"/>
        <end position="138"/>
    </location>
</feature>
<dbReference type="RefSeq" id="WP_307293290.1">
    <property type="nucleotide sequence ID" value="NZ_JAUSXV010000001.1"/>
</dbReference>
<dbReference type="PROSITE" id="PS50850">
    <property type="entry name" value="MFS"/>
    <property type="match status" value="1"/>
</dbReference>
<evidence type="ECO:0000256" key="4">
    <source>
        <dbReference type="ARBA" id="ARBA00022989"/>
    </source>
</evidence>
<dbReference type="PANTHER" id="PTHR23505:SF52">
    <property type="entry name" value="MAJOR FACILITATOR SUPERFAMILY PROTEIN"/>
    <property type="match status" value="1"/>
</dbReference>
<organism evidence="8 9">
    <name type="scientific">Microbacterium natoriense</name>
    <dbReference type="NCBI Taxonomy" id="284570"/>
    <lineage>
        <taxon>Bacteria</taxon>
        <taxon>Bacillati</taxon>
        <taxon>Actinomycetota</taxon>
        <taxon>Actinomycetes</taxon>
        <taxon>Micrococcales</taxon>
        <taxon>Microbacteriaceae</taxon>
        <taxon>Microbacterium</taxon>
    </lineage>
</organism>
<dbReference type="InterPro" id="IPR036259">
    <property type="entry name" value="MFS_trans_sf"/>
</dbReference>
<protein>
    <submittedName>
        <fullName evidence="8">MFS family permease</fullName>
    </submittedName>
</protein>
<dbReference type="InterPro" id="IPR020846">
    <property type="entry name" value="MFS_dom"/>
</dbReference>
<feature type="transmembrane region" description="Helical" evidence="6">
    <location>
        <begin position="397"/>
        <end position="420"/>
    </location>
</feature>
<feature type="transmembrane region" description="Helical" evidence="6">
    <location>
        <begin position="241"/>
        <end position="261"/>
    </location>
</feature>
<keyword evidence="5 6" id="KW-0472">Membrane</keyword>
<dbReference type="EMBL" id="JAUSXV010000001">
    <property type="protein sequence ID" value="MDQ0646366.1"/>
    <property type="molecule type" value="Genomic_DNA"/>
</dbReference>
<accession>A0AAW8EVY9</accession>
<evidence type="ECO:0000256" key="2">
    <source>
        <dbReference type="ARBA" id="ARBA00022448"/>
    </source>
</evidence>
<feature type="transmembrane region" description="Helical" evidence="6">
    <location>
        <begin position="369"/>
        <end position="391"/>
    </location>
</feature>
<dbReference type="Proteomes" id="UP001244427">
    <property type="component" value="Unassembled WGS sequence"/>
</dbReference>
<dbReference type="PANTHER" id="PTHR23505">
    <property type="entry name" value="SPINSTER"/>
    <property type="match status" value="1"/>
</dbReference>
<evidence type="ECO:0000256" key="5">
    <source>
        <dbReference type="ARBA" id="ARBA00023136"/>
    </source>
</evidence>
<gene>
    <name evidence="8" type="ORF">QFZ53_000562</name>
</gene>
<keyword evidence="3 6" id="KW-0812">Transmembrane</keyword>
<dbReference type="InterPro" id="IPR011701">
    <property type="entry name" value="MFS"/>
</dbReference>
<dbReference type="SUPFAM" id="SSF103473">
    <property type="entry name" value="MFS general substrate transporter"/>
    <property type="match status" value="1"/>
</dbReference>
<evidence type="ECO:0000259" key="7">
    <source>
        <dbReference type="PROSITE" id="PS50850"/>
    </source>
</evidence>
<evidence type="ECO:0000256" key="1">
    <source>
        <dbReference type="ARBA" id="ARBA00004651"/>
    </source>
</evidence>
<keyword evidence="2" id="KW-0813">Transport</keyword>